<gene>
    <name evidence="1" type="ORF">A0H81_14741</name>
</gene>
<proteinExistence type="predicted"/>
<reference evidence="1 2" key="1">
    <citation type="submission" date="2016-03" db="EMBL/GenBank/DDBJ databases">
        <title>Whole genome sequencing of Grifola frondosa 9006-11.</title>
        <authorList>
            <person name="Min B."/>
            <person name="Park H."/>
            <person name="Kim J.-G."/>
            <person name="Cho H."/>
            <person name="Oh Y.-L."/>
            <person name="Kong W.-S."/>
            <person name="Choi I.-G."/>
        </authorList>
    </citation>
    <scope>NUCLEOTIDE SEQUENCE [LARGE SCALE GENOMIC DNA]</scope>
    <source>
        <strain evidence="1 2">9006-11</strain>
    </source>
</reference>
<dbReference type="Proteomes" id="UP000092993">
    <property type="component" value="Unassembled WGS sequence"/>
</dbReference>
<name>A0A1C7LKP3_GRIFR</name>
<sequence>MSSTYFGRSGSRSYFPPSYTKPKWQDPNEIHLHSHQWYVGRYEQFVALVSSQHLIPSQLGRLIICLQMDCVVGTREFTSGPFVSLPASWTSEKLEQSKINIKPDL</sequence>
<dbReference type="EMBL" id="LUGG01000047">
    <property type="protein sequence ID" value="OBZ65303.1"/>
    <property type="molecule type" value="Genomic_DNA"/>
</dbReference>
<protein>
    <submittedName>
        <fullName evidence="1">Uncharacterized protein</fullName>
    </submittedName>
</protein>
<dbReference type="AlphaFoldDB" id="A0A1C7LKP3"/>
<organism evidence="1 2">
    <name type="scientific">Grifola frondosa</name>
    <name type="common">Maitake</name>
    <name type="synonym">Polyporus frondosus</name>
    <dbReference type="NCBI Taxonomy" id="5627"/>
    <lineage>
        <taxon>Eukaryota</taxon>
        <taxon>Fungi</taxon>
        <taxon>Dikarya</taxon>
        <taxon>Basidiomycota</taxon>
        <taxon>Agaricomycotina</taxon>
        <taxon>Agaricomycetes</taxon>
        <taxon>Polyporales</taxon>
        <taxon>Grifolaceae</taxon>
        <taxon>Grifola</taxon>
    </lineage>
</organism>
<keyword evidence="2" id="KW-1185">Reference proteome</keyword>
<accession>A0A1C7LKP3</accession>
<evidence type="ECO:0000313" key="1">
    <source>
        <dbReference type="EMBL" id="OBZ65303.1"/>
    </source>
</evidence>
<comment type="caution">
    <text evidence="1">The sequence shown here is derived from an EMBL/GenBank/DDBJ whole genome shotgun (WGS) entry which is preliminary data.</text>
</comment>
<evidence type="ECO:0000313" key="2">
    <source>
        <dbReference type="Proteomes" id="UP000092993"/>
    </source>
</evidence>